<keyword evidence="3" id="KW-0217">Developmental protein</keyword>
<comment type="similarity">
    <text evidence="2">Belongs to the plant homeotic and developmental regulators ALOG protein family.</text>
</comment>
<keyword evidence="11" id="KW-1185">Reference proteome</keyword>
<feature type="compositionally biased region" description="Low complexity" evidence="8">
    <location>
        <begin position="1"/>
        <end position="11"/>
    </location>
</feature>
<evidence type="ECO:0000259" key="9">
    <source>
        <dbReference type="PROSITE" id="PS51697"/>
    </source>
</evidence>
<feature type="region of interest" description="Disordered" evidence="8">
    <location>
        <begin position="1"/>
        <end position="217"/>
    </location>
</feature>
<evidence type="ECO:0000256" key="5">
    <source>
        <dbReference type="ARBA" id="ARBA00023125"/>
    </source>
</evidence>
<sequence length="217" mass="22447">MDMSPNPDSPSSGGGGNGMGSSSGGASPSVGSMTPQSPSRYEAQKRRDWNTFGQYLRNHRPPLSLAQCSGAHPTLDPPSRSVGCPIAGSGRPGARSGRPITGSGHSIAGSGRPATTAHKGARGWAEEGVMGEREGHHDQGEWEEEAEERGSPRAAACRQRACARRGARVMPGSPRPPWSPHAAACRCRAYAPPGSPRPRGSSGAAACHRGARTTPVK</sequence>
<feature type="domain" description="ALOG" evidence="9">
    <location>
        <begin position="40"/>
        <end position="72"/>
    </location>
</feature>
<keyword evidence="5" id="KW-0238">DNA-binding</keyword>
<dbReference type="GO" id="GO:0009416">
    <property type="term" value="P:response to light stimulus"/>
    <property type="evidence" value="ECO:0007669"/>
    <property type="project" value="TreeGrafter"/>
</dbReference>
<dbReference type="Pfam" id="PF04852">
    <property type="entry name" value="ALOG_dom"/>
    <property type="match status" value="1"/>
</dbReference>
<dbReference type="GO" id="GO:0009299">
    <property type="term" value="P:mRNA transcription"/>
    <property type="evidence" value="ECO:0007669"/>
    <property type="project" value="TreeGrafter"/>
</dbReference>
<accession>A0AAV5CWS9</accession>
<feature type="compositionally biased region" description="Gly residues" evidence="8">
    <location>
        <begin position="12"/>
        <end position="23"/>
    </location>
</feature>
<keyword evidence="6" id="KW-0804">Transcription</keyword>
<evidence type="ECO:0000256" key="7">
    <source>
        <dbReference type="ARBA" id="ARBA00023242"/>
    </source>
</evidence>
<name>A0AAV5CWS9_ELECO</name>
<comment type="caution">
    <text evidence="10">The sequence shown here is derived from an EMBL/GenBank/DDBJ whole genome shotgun (WGS) entry which is preliminary data.</text>
</comment>
<dbReference type="Proteomes" id="UP001054889">
    <property type="component" value="Unassembled WGS sequence"/>
</dbReference>
<evidence type="ECO:0000256" key="8">
    <source>
        <dbReference type="SAM" id="MobiDB-lite"/>
    </source>
</evidence>
<protein>
    <recommendedName>
        <fullName evidence="9">ALOG domain-containing protein</fullName>
    </recommendedName>
</protein>
<feature type="compositionally biased region" description="Low complexity" evidence="8">
    <location>
        <begin position="182"/>
        <end position="206"/>
    </location>
</feature>
<evidence type="ECO:0000256" key="6">
    <source>
        <dbReference type="ARBA" id="ARBA00023163"/>
    </source>
</evidence>
<dbReference type="PROSITE" id="PS51697">
    <property type="entry name" value="ALOG"/>
    <property type="match status" value="1"/>
</dbReference>
<evidence type="ECO:0000256" key="4">
    <source>
        <dbReference type="ARBA" id="ARBA00023015"/>
    </source>
</evidence>
<feature type="compositionally biased region" description="Low complexity" evidence="8">
    <location>
        <begin position="24"/>
        <end position="33"/>
    </location>
</feature>
<evidence type="ECO:0000256" key="1">
    <source>
        <dbReference type="ARBA" id="ARBA00004123"/>
    </source>
</evidence>
<reference evidence="10" key="1">
    <citation type="journal article" date="2018" name="DNA Res.">
        <title>Multiple hybrid de novo genome assembly of finger millet, an orphan allotetraploid crop.</title>
        <authorList>
            <person name="Hatakeyama M."/>
            <person name="Aluri S."/>
            <person name="Balachadran M.T."/>
            <person name="Sivarajan S.R."/>
            <person name="Patrignani A."/>
            <person name="Gruter S."/>
            <person name="Poveda L."/>
            <person name="Shimizu-Inatsugi R."/>
            <person name="Baeten J."/>
            <person name="Francoijs K.J."/>
            <person name="Nataraja K.N."/>
            <person name="Reddy Y.A.N."/>
            <person name="Phadnis S."/>
            <person name="Ravikumar R.L."/>
            <person name="Schlapbach R."/>
            <person name="Sreeman S.M."/>
            <person name="Shimizu K.K."/>
        </authorList>
    </citation>
    <scope>NUCLEOTIDE SEQUENCE</scope>
</reference>
<dbReference type="GO" id="GO:0005634">
    <property type="term" value="C:nucleus"/>
    <property type="evidence" value="ECO:0007669"/>
    <property type="project" value="UniProtKB-SubCell"/>
</dbReference>
<proteinExistence type="inferred from homology"/>
<evidence type="ECO:0000313" key="11">
    <source>
        <dbReference type="Proteomes" id="UP001054889"/>
    </source>
</evidence>
<dbReference type="InterPro" id="IPR040222">
    <property type="entry name" value="ALOG"/>
</dbReference>
<dbReference type="PANTHER" id="PTHR31165:SF125">
    <property type="entry name" value="ALOG DOMAIN-CONTAINING PROTEIN"/>
    <property type="match status" value="1"/>
</dbReference>
<dbReference type="InterPro" id="IPR006936">
    <property type="entry name" value="ALOG_dom"/>
</dbReference>
<feature type="compositionally biased region" description="Low complexity" evidence="8">
    <location>
        <begin position="86"/>
        <end position="100"/>
    </location>
</feature>
<dbReference type="GO" id="GO:0003677">
    <property type="term" value="F:DNA binding"/>
    <property type="evidence" value="ECO:0007669"/>
    <property type="project" value="UniProtKB-KW"/>
</dbReference>
<evidence type="ECO:0000256" key="3">
    <source>
        <dbReference type="ARBA" id="ARBA00022473"/>
    </source>
</evidence>
<feature type="compositionally biased region" description="Basic and acidic residues" evidence="8">
    <location>
        <begin position="130"/>
        <end position="140"/>
    </location>
</feature>
<keyword evidence="4" id="KW-0805">Transcription regulation</keyword>
<keyword evidence="7" id="KW-0539">Nucleus</keyword>
<reference evidence="10" key="2">
    <citation type="submission" date="2021-12" db="EMBL/GenBank/DDBJ databases">
        <title>Resequencing data analysis of finger millet.</title>
        <authorList>
            <person name="Hatakeyama M."/>
            <person name="Aluri S."/>
            <person name="Balachadran M.T."/>
            <person name="Sivarajan S.R."/>
            <person name="Poveda L."/>
            <person name="Shimizu-Inatsugi R."/>
            <person name="Schlapbach R."/>
            <person name="Sreeman S.M."/>
            <person name="Shimizu K.K."/>
        </authorList>
    </citation>
    <scope>NUCLEOTIDE SEQUENCE</scope>
</reference>
<dbReference type="PANTHER" id="PTHR31165">
    <property type="entry name" value="PROTEIN G1-LIKE2"/>
    <property type="match status" value="1"/>
</dbReference>
<evidence type="ECO:0000313" key="10">
    <source>
        <dbReference type="EMBL" id="GJN02348.1"/>
    </source>
</evidence>
<evidence type="ECO:0000256" key="2">
    <source>
        <dbReference type="ARBA" id="ARBA00010308"/>
    </source>
</evidence>
<organism evidence="10 11">
    <name type="scientific">Eleusine coracana subsp. coracana</name>
    <dbReference type="NCBI Taxonomy" id="191504"/>
    <lineage>
        <taxon>Eukaryota</taxon>
        <taxon>Viridiplantae</taxon>
        <taxon>Streptophyta</taxon>
        <taxon>Embryophyta</taxon>
        <taxon>Tracheophyta</taxon>
        <taxon>Spermatophyta</taxon>
        <taxon>Magnoliopsida</taxon>
        <taxon>Liliopsida</taxon>
        <taxon>Poales</taxon>
        <taxon>Poaceae</taxon>
        <taxon>PACMAD clade</taxon>
        <taxon>Chloridoideae</taxon>
        <taxon>Cynodonteae</taxon>
        <taxon>Eleusininae</taxon>
        <taxon>Eleusine</taxon>
    </lineage>
</organism>
<dbReference type="AlphaFoldDB" id="A0AAV5CWS9"/>
<comment type="subcellular location">
    <subcellularLocation>
        <location evidence="1">Nucleus</location>
    </subcellularLocation>
</comment>
<gene>
    <name evidence="10" type="primary">ga19687</name>
    <name evidence="10" type="ORF">PR202_ga19687</name>
</gene>
<dbReference type="EMBL" id="BQKI01000009">
    <property type="protein sequence ID" value="GJN02348.1"/>
    <property type="molecule type" value="Genomic_DNA"/>
</dbReference>